<dbReference type="PANTHER" id="PTHR21551:SF0">
    <property type="entry name" value="PROTEIN ASSOCIATED WITH TOPO II RELATED-1, ISOFORM A"/>
    <property type="match status" value="1"/>
</dbReference>
<dbReference type="GO" id="GO:0000932">
    <property type="term" value="C:P-body"/>
    <property type="evidence" value="ECO:0007669"/>
    <property type="project" value="UniProtKB-SubCell"/>
</dbReference>
<proteinExistence type="inferred from homology"/>
<dbReference type="GO" id="GO:0000290">
    <property type="term" value="P:deadenylation-dependent decapping of nuclear-transcribed mRNA"/>
    <property type="evidence" value="ECO:0007669"/>
    <property type="project" value="InterPro"/>
</dbReference>
<evidence type="ECO:0000256" key="1">
    <source>
        <dbReference type="ARBA" id="ARBA00004123"/>
    </source>
</evidence>
<dbReference type="InterPro" id="IPR019167">
    <property type="entry name" value="PAT1_dom"/>
</dbReference>
<reference evidence="10" key="1">
    <citation type="submission" date="2020-06" db="EMBL/GenBank/DDBJ databases">
        <title>Genomes of multiple members of Pneumocystis genus reveal paths to human pathogen Pneumocystis jirovecii.</title>
        <authorList>
            <person name="Cisse O.H."/>
            <person name="Ma L."/>
            <person name="Dekker J."/>
            <person name="Khil P."/>
            <person name="Jo J."/>
            <person name="Brenchley J."/>
            <person name="Blair R."/>
            <person name="Pahar B."/>
            <person name="Chabe M."/>
            <person name="Van Rompay K.A."/>
            <person name="Keesler R."/>
            <person name="Sukura A."/>
            <person name="Hirsch V."/>
            <person name="Kutty G."/>
            <person name="Liu Y."/>
            <person name="Peng L."/>
            <person name="Chen J."/>
            <person name="Song J."/>
            <person name="Weissenbacher-Lang C."/>
            <person name="Xu J."/>
            <person name="Upham N.S."/>
            <person name="Stajich J.E."/>
            <person name="Cuomo C.A."/>
            <person name="Cushion M.T."/>
            <person name="Kovacs J.A."/>
        </authorList>
    </citation>
    <scope>NUCLEOTIDE SEQUENCE</scope>
    <source>
        <strain evidence="10">2A</strain>
    </source>
</reference>
<gene>
    <name evidence="10" type="ORF">MERGE_000396</name>
</gene>
<accession>A0A899FR33</accession>
<sequence>MRVWKDLTQLFRIKPYFNVIESIYLLKSTKQAFIKVIRRSFFEFENIYDGLGEGLEETKDDMNEDTFGISAEDVGRDFDFSTNTQKMANMINKEHAIYKGKDKIAEEVPDVELPSFGKENEKISDVQYVPYVSNETTHSSDTYSITKKLEYSLNLQTPSLSETPISTNESKTKHFKGCISLKELEAQFFENNKRISNESTPDNILNKEFLDDKNPERKFSRYNFYTNSGLHYSDLSKDKRYEDINETKPFHHNQSTNDMSQYDGLMNNSDKNFINRIQLSQLISDDPYSEDYYYYSYNSLKNKDNQQKLQDKSNLLSSLQDKESPNVKNKHNENPVLKIQQQIQNIVASGKMKPKATQLSLEGALGKISLSNVRAPRQILSVKKLSDSTERNDTKASHTNVERNDKFYLYCIERVYNSLIEISEIMRKQKQSRQENYKPADDDEQNKKIMLFKEQILESLHIREPIPENPNTIHPFISIISYNKGKKLIPRIFEYINSEQKLAILTIITVYLDHLDVVVYDLYRFSNEPRPPYIKENIDTFTQVALPSLLAYVSEASLKTIIELLSIILERMDLQMIAITKIGLSFLTMFISRAEIIKQYGHADESDLKKWREIYDLMFSKLIGRFIYIFPPSLPFSDEIYPWQFMAACAISSTLEQQHILVTEVREKVMDNVLSSKHLPPDIAAIKLGNFFEYRNNEIKFKTISAKLLYIVCQYFYFHEKYKNAESIPEFPIEPDIAIELLMISDFLDV</sequence>
<evidence type="ECO:0000313" key="10">
    <source>
        <dbReference type="EMBL" id="QSL64241.1"/>
    </source>
</evidence>
<dbReference type="EMBL" id="CP054532">
    <property type="protein sequence ID" value="QSL64241.1"/>
    <property type="molecule type" value="Genomic_DNA"/>
</dbReference>
<dbReference type="GO" id="GO:0003723">
    <property type="term" value="F:RNA binding"/>
    <property type="evidence" value="ECO:0007669"/>
    <property type="project" value="UniProtKB-KW"/>
</dbReference>
<keyword evidence="7" id="KW-0694">RNA-binding</keyword>
<feature type="domain" description="mRNA decay factor PAT1" evidence="9">
    <location>
        <begin position="185"/>
        <end position="690"/>
    </location>
</feature>
<evidence type="ECO:0000256" key="3">
    <source>
        <dbReference type="ARBA" id="ARBA00009138"/>
    </source>
</evidence>
<dbReference type="Proteomes" id="UP000663699">
    <property type="component" value="Chromosome 1"/>
</dbReference>
<evidence type="ECO:0000256" key="2">
    <source>
        <dbReference type="ARBA" id="ARBA00004201"/>
    </source>
</evidence>
<dbReference type="GO" id="GO:0033962">
    <property type="term" value="P:P-body assembly"/>
    <property type="evidence" value="ECO:0007669"/>
    <property type="project" value="TreeGrafter"/>
</dbReference>
<dbReference type="InterPro" id="IPR039900">
    <property type="entry name" value="Pat1-like"/>
</dbReference>
<name>A0A899FR33_9ASCO</name>
<dbReference type="SUPFAM" id="SSF54695">
    <property type="entry name" value="POZ domain"/>
    <property type="match status" value="1"/>
</dbReference>
<protein>
    <recommendedName>
        <fullName evidence="5">Elongin-C</fullName>
    </recommendedName>
</protein>
<comment type="similarity">
    <text evidence="4">Belongs to the SKP1 family.</text>
</comment>
<keyword evidence="6" id="KW-0963">Cytoplasm</keyword>
<comment type="similarity">
    <text evidence="3">Belongs to the PAT1 family.</text>
</comment>
<dbReference type="GO" id="GO:0005634">
    <property type="term" value="C:nucleus"/>
    <property type="evidence" value="ECO:0007669"/>
    <property type="project" value="UniProtKB-SubCell"/>
</dbReference>
<dbReference type="OrthoDB" id="74835at2759"/>
<dbReference type="FunFam" id="3.30.710.10:FF:000035">
    <property type="entry name" value="Elongin C transcription elongation factor"/>
    <property type="match status" value="1"/>
</dbReference>
<evidence type="ECO:0000256" key="6">
    <source>
        <dbReference type="ARBA" id="ARBA00022490"/>
    </source>
</evidence>
<dbReference type="Pfam" id="PF09770">
    <property type="entry name" value="PAT1"/>
    <property type="match status" value="1"/>
</dbReference>
<dbReference type="AlphaFoldDB" id="A0A899FR33"/>
<dbReference type="PANTHER" id="PTHR21551">
    <property type="entry name" value="TOPOISOMERASE II-ASSOCIATED PROTEIN PAT1"/>
    <property type="match status" value="1"/>
</dbReference>
<keyword evidence="8" id="KW-0539">Nucleus</keyword>
<keyword evidence="11" id="KW-1185">Reference proteome</keyword>
<evidence type="ECO:0000313" key="11">
    <source>
        <dbReference type="Proteomes" id="UP000663699"/>
    </source>
</evidence>
<evidence type="ECO:0000256" key="7">
    <source>
        <dbReference type="ARBA" id="ARBA00022884"/>
    </source>
</evidence>
<dbReference type="InterPro" id="IPR011333">
    <property type="entry name" value="SKP1/BTB/POZ_sf"/>
</dbReference>
<organism evidence="10 11">
    <name type="scientific">Pneumocystis wakefieldiae</name>
    <dbReference type="NCBI Taxonomy" id="38082"/>
    <lineage>
        <taxon>Eukaryota</taxon>
        <taxon>Fungi</taxon>
        <taxon>Dikarya</taxon>
        <taxon>Ascomycota</taxon>
        <taxon>Taphrinomycotina</taxon>
        <taxon>Pneumocystomycetes</taxon>
        <taxon>Pneumocystaceae</taxon>
        <taxon>Pneumocystis</taxon>
    </lineage>
</organism>
<evidence type="ECO:0000256" key="5">
    <source>
        <dbReference type="ARBA" id="ARBA00021347"/>
    </source>
</evidence>
<evidence type="ECO:0000256" key="4">
    <source>
        <dbReference type="ARBA" id="ARBA00009993"/>
    </source>
</evidence>
<comment type="subcellular location">
    <subcellularLocation>
        <location evidence="2">Cytoplasm</location>
        <location evidence="2">P-body</location>
    </subcellularLocation>
    <subcellularLocation>
        <location evidence="1">Nucleus</location>
    </subcellularLocation>
</comment>
<dbReference type="Gene3D" id="3.30.710.10">
    <property type="entry name" value="Potassium Channel Kv1.1, Chain A"/>
    <property type="match status" value="1"/>
</dbReference>
<evidence type="ECO:0000256" key="8">
    <source>
        <dbReference type="ARBA" id="ARBA00023242"/>
    </source>
</evidence>
<evidence type="ECO:0000259" key="9">
    <source>
        <dbReference type="Pfam" id="PF09770"/>
    </source>
</evidence>